<evidence type="ECO:0000313" key="2">
    <source>
        <dbReference type="EnsemblPlants" id="Zm00001eb314360_P001"/>
    </source>
</evidence>
<feature type="compositionally biased region" description="Basic residues" evidence="1">
    <location>
        <begin position="310"/>
        <end position="320"/>
    </location>
</feature>
<dbReference type="AlphaFoldDB" id="A0A804Q955"/>
<keyword evidence="3" id="KW-1185">Reference proteome</keyword>
<feature type="region of interest" description="Disordered" evidence="1">
    <location>
        <begin position="382"/>
        <end position="403"/>
    </location>
</feature>
<feature type="region of interest" description="Disordered" evidence="1">
    <location>
        <begin position="299"/>
        <end position="369"/>
    </location>
</feature>
<dbReference type="InParanoid" id="A0A804Q955"/>
<evidence type="ECO:0000256" key="1">
    <source>
        <dbReference type="SAM" id="MobiDB-lite"/>
    </source>
</evidence>
<name>A0A804Q955_MAIZE</name>
<evidence type="ECO:0000313" key="3">
    <source>
        <dbReference type="Proteomes" id="UP000007305"/>
    </source>
</evidence>
<feature type="region of interest" description="Disordered" evidence="1">
    <location>
        <begin position="195"/>
        <end position="218"/>
    </location>
</feature>
<dbReference type="Proteomes" id="UP000007305">
    <property type="component" value="Chromosome 7"/>
</dbReference>
<reference evidence="2" key="3">
    <citation type="submission" date="2021-05" db="UniProtKB">
        <authorList>
            <consortium name="EnsemblPlants"/>
        </authorList>
    </citation>
    <scope>IDENTIFICATION</scope>
    <source>
        <strain evidence="2">cv. B73</strain>
    </source>
</reference>
<reference evidence="2" key="2">
    <citation type="submission" date="2019-07" db="EMBL/GenBank/DDBJ databases">
        <authorList>
            <person name="Seetharam A."/>
            <person name="Woodhouse M."/>
            <person name="Cannon E."/>
        </authorList>
    </citation>
    <scope>NUCLEOTIDE SEQUENCE [LARGE SCALE GENOMIC DNA]</scope>
    <source>
        <strain evidence="2">cv. B73</strain>
    </source>
</reference>
<accession>A0A804Q955</accession>
<proteinExistence type="predicted"/>
<dbReference type="EnsemblPlants" id="Zm00001eb314360_T001">
    <property type="protein sequence ID" value="Zm00001eb314360_P001"/>
    <property type="gene ID" value="Zm00001eb314360"/>
</dbReference>
<protein>
    <submittedName>
        <fullName evidence="2">Uncharacterized protein</fullName>
    </submittedName>
</protein>
<sequence>MVNHQTALHHDTLHYTLSSNTRNHTKSQVEKSKGCSWQEALLRNGVPVADVVAPGPAHHPAERPPHAAALLAALAVAVAPRLSHALLLLRRARVPRLCGRRAQRALPPHPALPPPLPPPLLASAATPHALAAALLRRLRRPRPRRCAIPAVGVALPKPLGRGHLQRPPRRVDAPRRHAPGLARGAPVLLVAPPEAARRGGAPGVPRAPGRRGGPPGALVAGAEAAHERGVPAWRRGVGVGAVLPPGHLRHARARPGTQGAPPCRPHGLLPREGVLPPDRQAVEARLPLARPARLGKVFAHRGHGEPPPLRRVRPRAHPCGHQRGPPRAPNPDHQPVAHCHRGHRLLPPPHWRPRPSLREAAQETQAPRRFLQRRLIRLGRRRRCQWRRQPPGQGDAVRPPQLH</sequence>
<reference evidence="3" key="1">
    <citation type="submission" date="2015-12" db="EMBL/GenBank/DDBJ databases">
        <title>Update maize B73 reference genome by single molecule sequencing technologies.</title>
        <authorList>
            <consortium name="Maize Genome Sequencing Project"/>
            <person name="Ware D."/>
        </authorList>
    </citation>
    <scope>NUCLEOTIDE SEQUENCE [LARGE SCALE GENOMIC DNA]</scope>
    <source>
        <strain evidence="3">cv. B73</strain>
    </source>
</reference>
<dbReference type="Gramene" id="Zm00001eb314360_T001">
    <property type="protein sequence ID" value="Zm00001eb314360_P001"/>
    <property type="gene ID" value="Zm00001eb314360"/>
</dbReference>
<feature type="region of interest" description="Disordered" evidence="1">
    <location>
        <begin position="159"/>
        <end position="179"/>
    </location>
</feature>
<organism evidence="2 3">
    <name type="scientific">Zea mays</name>
    <name type="common">Maize</name>
    <dbReference type="NCBI Taxonomy" id="4577"/>
    <lineage>
        <taxon>Eukaryota</taxon>
        <taxon>Viridiplantae</taxon>
        <taxon>Streptophyta</taxon>
        <taxon>Embryophyta</taxon>
        <taxon>Tracheophyta</taxon>
        <taxon>Spermatophyta</taxon>
        <taxon>Magnoliopsida</taxon>
        <taxon>Liliopsida</taxon>
        <taxon>Poales</taxon>
        <taxon>Poaceae</taxon>
        <taxon>PACMAD clade</taxon>
        <taxon>Panicoideae</taxon>
        <taxon>Andropogonodae</taxon>
        <taxon>Andropogoneae</taxon>
        <taxon>Tripsacinae</taxon>
        <taxon>Zea</taxon>
    </lineage>
</organism>